<keyword evidence="8" id="KW-0325">Glycoprotein</keyword>
<dbReference type="FunFam" id="1.20.1070.10:FF:000040">
    <property type="entry name" value="Coagulation factor 2 (thrombin) receptor"/>
    <property type="match status" value="1"/>
</dbReference>
<keyword evidence="7 10" id="KW-0675">Receptor</keyword>
<dbReference type="Pfam" id="PF00001">
    <property type="entry name" value="7tm_1"/>
    <property type="match status" value="1"/>
</dbReference>
<protein>
    <recommendedName>
        <fullName evidence="14">G-protein coupled receptors family 1 profile domain-containing protein</fullName>
    </recommendedName>
</protein>
<gene>
    <name evidence="15" type="ORF">SKAU_G00011710</name>
</gene>
<evidence type="ECO:0000256" key="7">
    <source>
        <dbReference type="ARBA" id="ARBA00023170"/>
    </source>
</evidence>
<dbReference type="InterPro" id="IPR017452">
    <property type="entry name" value="GPCR_Rhodpsn_7TM"/>
</dbReference>
<keyword evidence="6 12" id="KW-0472">Membrane</keyword>
<comment type="subcellular location">
    <subcellularLocation>
        <location evidence="1">Cell membrane</location>
        <topology evidence="1">Multi-pass membrane protein</topology>
    </subcellularLocation>
</comment>
<evidence type="ECO:0000256" key="8">
    <source>
        <dbReference type="ARBA" id="ARBA00023180"/>
    </source>
</evidence>
<feature type="signal peptide" evidence="13">
    <location>
        <begin position="1"/>
        <end position="19"/>
    </location>
</feature>
<dbReference type="SUPFAM" id="SSF81321">
    <property type="entry name" value="Family A G protein-coupled receptor-like"/>
    <property type="match status" value="1"/>
</dbReference>
<comment type="similarity">
    <text evidence="10">Belongs to the G-protein coupled receptor 1 family.</text>
</comment>
<evidence type="ECO:0000256" key="6">
    <source>
        <dbReference type="ARBA" id="ARBA00023136"/>
    </source>
</evidence>
<reference evidence="15" key="1">
    <citation type="journal article" date="2023" name="Science">
        <title>Genome structures resolve the early diversification of teleost fishes.</title>
        <authorList>
            <person name="Parey E."/>
            <person name="Louis A."/>
            <person name="Montfort J."/>
            <person name="Bouchez O."/>
            <person name="Roques C."/>
            <person name="Iampietro C."/>
            <person name="Lluch J."/>
            <person name="Castinel A."/>
            <person name="Donnadieu C."/>
            <person name="Desvignes T."/>
            <person name="Floi Bucao C."/>
            <person name="Jouanno E."/>
            <person name="Wen M."/>
            <person name="Mejri S."/>
            <person name="Dirks R."/>
            <person name="Jansen H."/>
            <person name="Henkel C."/>
            <person name="Chen W.J."/>
            <person name="Zahm M."/>
            <person name="Cabau C."/>
            <person name="Klopp C."/>
            <person name="Thompson A.W."/>
            <person name="Robinson-Rechavi M."/>
            <person name="Braasch I."/>
            <person name="Lecointre G."/>
            <person name="Bobe J."/>
            <person name="Postlethwait J.H."/>
            <person name="Berthelot C."/>
            <person name="Roest Crollius H."/>
            <person name="Guiguen Y."/>
        </authorList>
    </citation>
    <scope>NUCLEOTIDE SEQUENCE</scope>
    <source>
        <strain evidence="15">WJC10195</strain>
    </source>
</reference>
<feature type="chain" id="PRO_5040466244" description="G-protein coupled receptors family 1 profile domain-containing protein" evidence="13">
    <location>
        <begin position="20"/>
        <end position="379"/>
    </location>
</feature>
<feature type="compositionally biased region" description="Polar residues" evidence="11">
    <location>
        <begin position="352"/>
        <end position="371"/>
    </location>
</feature>
<feature type="transmembrane region" description="Helical" evidence="12">
    <location>
        <begin position="305"/>
        <end position="328"/>
    </location>
</feature>
<evidence type="ECO:0000256" key="9">
    <source>
        <dbReference type="ARBA" id="ARBA00023224"/>
    </source>
</evidence>
<dbReference type="GO" id="GO:0007200">
    <property type="term" value="P:phospholipase C-activating G protein-coupled receptor signaling pathway"/>
    <property type="evidence" value="ECO:0007669"/>
    <property type="project" value="TreeGrafter"/>
</dbReference>
<evidence type="ECO:0000256" key="3">
    <source>
        <dbReference type="ARBA" id="ARBA00022692"/>
    </source>
</evidence>
<evidence type="ECO:0000256" key="4">
    <source>
        <dbReference type="ARBA" id="ARBA00022989"/>
    </source>
</evidence>
<keyword evidence="13" id="KW-0732">Signal</keyword>
<dbReference type="EMBL" id="JAINUF010000001">
    <property type="protein sequence ID" value="KAJ8380393.1"/>
    <property type="molecule type" value="Genomic_DNA"/>
</dbReference>
<sequence length="379" mass="42125">MIFKAIIVLALLGMYPIDANLTSFNGSMRTFSGFFRTVTDEPIDYLDVLEGSGSGFRSDSTKDRKSPVVKKHYYVSKEASQYLTGSMVTAFIPTVYIMVFIISVPLNGVAIFMFISYHLNGSNWVFGSGMCRVVTCAFYCNMYCSILLMMCISVDRFLAVVYPIQSLSWRSRQSAMAACGAMWMLAVAGVTPILLSEQLIHLPELGISTCHDVLDVNQLRGYYLYFFPIFCSVFFFIPLVFTTVCYMRIIQALSAVSTVNPAKKTRAIALAIIVLAVFVVCFTPTNVILLAHYVQFAHTHSDASYGAYLLSMCIGTVSCCLDPLVYYFGSSQCQKQVAGILRCRAVPQREQSTQSGSTRTSKMESFQSEMASQYKKLVG</sequence>
<evidence type="ECO:0000313" key="15">
    <source>
        <dbReference type="EMBL" id="KAJ8380393.1"/>
    </source>
</evidence>
<keyword evidence="4 12" id="KW-1133">Transmembrane helix</keyword>
<evidence type="ECO:0000256" key="12">
    <source>
        <dbReference type="SAM" id="Phobius"/>
    </source>
</evidence>
<dbReference type="PANTHER" id="PTHR24232:SF20">
    <property type="entry name" value="PROTEINASE-ACTIVATED RECEPTOR 1"/>
    <property type="match status" value="1"/>
</dbReference>
<feature type="transmembrane region" description="Helical" evidence="12">
    <location>
        <begin position="222"/>
        <end position="246"/>
    </location>
</feature>
<dbReference type="PRINTS" id="PR00237">
    <property type="entry name" value="GPCRRHODOPSN"/>
</dbReference>
<feature type="region of interest" description="Disordered" evidence="11">
    <location>
        <begin position="352"/>
        <end position="379"/>
    </location>
</feature>
<dbReference type="GO" id="GO:0035025">
    <property type="term" value="P:positive regulation of Rho protein signal transduction"/>
    <property type="evidence" value="ECO:0007669"/>
    <property type="project" value="TreeGrafter"/>
</dbReference>
<dbReference type="OrthoDB" id="8881832at2759"/>
<accession>A0A9Q1GB45</accession>
<evidence type="ECO:0000256" key="13">
    <source>
        <dbReference type="SAM" id="SignalP"/>
    </source>
</evidence>
<keyword evidence="16" id="KW-1185">Reference proteome</keyword>
<evidence type="ECO:0000256" key="1">
    <source>
        <dbReference type="ARBA" id="ARBA00004651"/>
    </source>
</evidence>
<name>A0A9Q1GB45_SYNKA</name>
<dbReference type="PRINTS" id="PR01157">
    <property type="entry name" value="P2YPURNOCPTR"/>
</dbReference>
<feature type="transmembrane region" description="Helical" evidence="12">
    <location>
        <begin position="176"/>
        <end position="195"/>
    </location>
</feature>
<dbReference type="PANTHER" id="PTHR24232">
    <property type="entry name" value="G-PROTEIN COUPLED RECEPTOR"/>
    <property type="match status" value="1"/>
</dbReference>
<evidence type="ECO:0000256" key="10">
    <source>
        <dbReference type="RuleBase" id="RU000688"/>
    </source>
</evidence>
<evidence type="ECO:0000313" key="16">
    <source>
        <dbReference type="Proteomes" id="UP001152622"/>
    </source>
</evidence>
<keyword evidence="3 10" id="KW-0812">Transmembrane</keyword>
<proteinExistence type="inferred from homology"/>
<feature type="domain" description="G-protein coupled receptors family 1 profile" evidence="14">
    <location>
        <begin position="95"/>
        <end position="326"/>
    </location>
</feature>
<comment type="caution">
    <text evidence="15">The sequence shown here is derived from an EMBL/GenBank/DDBJ whole genome shotgun (WGS) entry which is preliminary data.</text>
</comment>
<evidence type="ECO:0000256" key="2">
    <source>
        <dbReference type="ARBA" id="ARBA00022475"/>
    </source>
</evidence>
<dbReference type="PROSITE" id="PS50262">
    <property type="entry name" value="G_PROTEIN_RECEP_F1_2"/>
    <property type="match status" value="1"/>
</dbReference>
<feature type="transmembrane region" description="Helical" evidence="12">
    <location>
        <begin position="90"/>
        <end position="115"/>
    </location>
</feature>
<dbReference type="GO" id="GO:0030194">
    <property type="term" value="P:positive regulation of blood coagulation"/>
    <property type="evidence" value="ECO:0007669"/>
    <property type="project" value="TreeGrafter"/>
</dbReference>
<keyword evidence="2" id="KW-1003">Cell membrane</keyword>
<keyword evidence="9 10" id="KW-0807">Transducer</keyword>
<evidence type="ECO:0000256" key="11">
    <source>
        <dbReference type="SAM" id="MobiDB-lite"/>
    </source>
</evidence>
<dbReference type="PROSITE" id="PS00237">
    <property type="entry name" value="G_PROTEIN_RECEP_F1_1"/>
    <property type="match status" value="1"/>
</dbReference>
<dbReference type="GO" id="GO:0015057">
    <property type="term" value="F:thrombin-activated receptor activity"/>
    <property type="evidence" value="ECO:0007669"/>
    <property type="project" value="TreeGrafter"/>
</dbReference>
<keyword evidence="5 10" id="KW-0297">G-protein coupled receptor</keyword>
<dbReference type="Gene3D" id="1.20.1070.10">
    <property type="entry name" value="Rhodopsin 7-helix transmembrane proteins"/>
    <property type="match status" value="1"/>
</dbReference>
<organism evidence="15 16">
    <name type="scientific">Synaphobranchus kaupii</name>
    <name type="common">Kaup's arrowtooth eel</name>
    <dbReference type="NCBI Taxonomy" id="118154"/>
    <lineage>
        <taxon>Eukaryota</taxon>
        <taxon>Metazoa</taxon>
        <taxon>Chordata</taxon>
        <taxon>Craniata</taxon>
        <taxon>Vertebrata</taxon>
        <taxon>Euteleostomi</taxon>
        <taxon>Actinopterygii</taxon>
        <taxon>Neopterygii</taxon>
        <taxon>Teleostei</taxon>
        <taxon>Anguilliformes</taxon>
        <taxon>Synaphobranchidae</taxon>
        <taxon>Synaphobranchus</taxon>
    </lineage>
</organism>
<dbReference type="AlphaFoldDB" id="A0A9Q1GB45"/>
<feature type="transmembrane region" description="Helical" evidence="12">
    <location>
        <begin position="267"/>
        <end position="293"/>
    </location>
</feature>
<evidence type="ECO:0000256" key="5">
    <source>
        <dbReference type="ARBA" id="ARBA00023040"/>
    </source>
</evidence>
<dbReference type="InterPro" id="IPR000276">
    <property type="entry name" value="GPCR_Rhodpsn"/>
</dbReference>
<dbReference type="Proteomes" id="UP001152622">
    <property type="component" value="Chromosome 1"/>
</dbReference>
<evidence type="ECO:0000259" key="14">
    <source>
        <dbReference type="PROSITE" id="PS50262"/>
    </source>
</evidence>
<dbReference type="GO" id="GO:0005886">
    <property type="term" value="C:plasma membrane"/>
    <property type="evidence" value="ECO:0007669"/>
    <property type="project" value="UniProtKB-SubCell"/>
</dbReference>